<name>A0ABQ9YJE8_9EUKA</name>
<dbReference type="Proteomes" id="UP001281761">
    <property type="component" value="Unassembled WGS sequence"/>
</dbReference>
<comment type="caution">
    <text evidence="1">The sequence shown here is derived from an EMBL/GenBank/DDBJ whole genome shotgun (WGS) entry which is preliminary data.</text>
</comment>
<sequence length="208" mass="23625">MFRIILLSSVVSDIQRRRERLMQLDARALLVFDGHSSRMDRKLWMELDKNGDGSLCLPSNTSSITQPLDHAPNAILKTALDLVSGVPKKKRRSAEFVEWVIQVQSAAKKALSWDLIRSGFKRTGIEPFNSDHILSTLPPLDPPIRTRRNLSLSSRQLNSHEMQTEWVLYDEKLDGAIKNLDLSKKPDETLMDVIGELDCIVVSIIHEK</sequence>
<keyword evidence="2" id="KW-1185">Reference proteome</keyword>
<organism evidence="1 2">
    <name type="scientific">Blattamonas nauphoetae</name>
    <dbReference type="NCBI Taxonomy" id="2049346"/>
    <lineage>
        <taxon>Eukaryota</taxon>
        <taxon>Metamonada</taxon>
        <taxon>Preaxostyla</taxon>
        <taxon>Oxymonadida</taxon>
        <taxon>Blattamonas</taxon>
    </lineage>
</organism>
<evidence type="ECO:0000313" key="2">
    <source>
        <dbReference type="Proteomes" id="UP001281761"/>
    </source>
</evidence>
<gene>
    <name evidence="1" type="ORF">BLNAU_1337</name>
</gene>
<accession>A0ABQ9YJE8</accession>
<proteinExistence type="predicted"/>
<reference evidence="1 2" key="1">
    <citation type="journal article" date="2022" name="bioRxiv">
        <title>Genomics of Preaxostyla Flagellates Illuminates Evolutionary Transitions and the Path Towards Mitochondrial Loss.</title>
        <authorList>
            <person name="Novak L.V.F."/>
            <person name="Treitli S.C."/>
            <person name="Pyrih J."/>
            <person name="Halakuc P."/>
            <person name="Pipaliya S.V."/>
            <person name="Vacek V."/>
            <person name="Brzon O."/>
            <person name="Soukal P."/>
            <person name="Eme L."/>
            <person name="Dacks J.B."/>
            <person name="Karnkowska A."/>
            <person name="Elias M."/>
            <person name="Hampl V."/>
        </authorList>
    </citation>
    <scope>NUCLEOTIDE SEQUENCE [LARGE SCALE GENOMIC DNA]</scope>
    <source>
        <strain evidence="1">NAU3</strain>
        <tissue evidence="1">Gut</tissue>
    </source>
</reference>
<evidence type="ECO:0000313" key="1">
    <source>
        <dbReference type="EMBL" id="KAK2963770.1"/>
    </source>
</evidence>
<dbReference type="EMBL" id="JARBJD010000005">
    <property type="protein sequence ID" value="KAK2963770.1"/>
    <property type="molecule type" value="Genomic_DNA"/>
</dbReference>
<protein>
    <submittedName>
        <fullName evidence="1">Uncharacterized protein</fullName>
    </submittedName>
</protein>